<dbReference type="PANTHER" id="PTHR48407:SF1">
    <property type="entry name" value="CRANIOFACIAL DEVELOPMENT PROTEIN 1"/>
    <property type="match status" value="1"/>
</dbReference>
<evidence type="ECO:0000256" key="3">
    <source>
        <dbReference type="ARBA" id="ARBA00025222"/>
    </source>
</evidence>
<dbReference type="GO" id="GO:0000812">
    <property type="term" value="C:Swr1 complex"/>
    <property type="evidence" value="ECO:0007669"/>
    <property type="project" value="TreeGrafter"/>
</dbReference>
<dbReference type="Pfam" id="PF07572">
    <property type="entry name" value="BCNT"/>
    <property type="match status" value="1"/>
</dbReference>
<dbReference type="PROSITE" id="PS51279">
    <property type="entry name" value="BCNT_C"/>
    <property type="match status" value="1"/>
</dbReference>
<feature type="compositionally biased region" description="Polar residues" evidence="4">
    <location>
        <begin position="142"/>
        <end position="152"/>
    </location>
</feature>
<gene>
    <name evidence="6" type="ORF">TRICI_006790</name>
</gene>
<feature type="compositionally biased region" description="Basic and acidic residues" evidence="4">
    <location>
        <begin position="75"/>
        <end position="88"/>
    </location>
</feature>
<feature type="domain" description="BCNT-C" evidence="5">
    <location>
        <begin position="199"/>
        <end position="273"/>
    </location>
</feature>
<proteinExistence type="inferred from homology"/>
<dbReference type="PANTHER" id="PTHR48407">
    <property type="entry name" value="CRANIOFACIAL DEVELOPMENT PROTEIN 1"/>
    <property type="match status" value="1"/>
</dbReference>
<keyword evidence="7" id="KW-1185">Reference proteome</keyword>
<dbReference type="AlphaFoldDB" id="A0A642UFY7"/>
<feature type="compositionally biased region" description="Acidic residues" evidence="4">
    <location>
        <begin position="37"/>
        <end position="51"/>
    </location>
</feature>
<feature type="compositionally biased region" description="Acidic residues" evidence="4">
    <location>
        <begin position="13"/>
        <end position="28"/>
    </location>
</feature>
<dbReference type="VEuPathDB" id="FungiDB:TRICI_006790"/>
<comment type="similarity">
    <text evidence="1">Belongs to the SWC5 family.</text>
</comment>
<evidence type="ECO:0000256" key="1">
    <source>
        <dbReference type="ARBA" id="ARBA00010465"/>
    </source>
</evidence>
<comment type="caution">
    <text evidence="6">The sequence shown here is derived from an EMBL/GenBank/DDBJ whole genome shotgun (WGS) entry which is preliminary data.</text>
</comment>
<name>A0A642UFY7_9ASCO</name>
<dbReference type="InterPro" id="IPR027124">
    <property type="entry name" value="Swc5/CFDP1/2"/>
</dbReference>
<accession>A0A642UFY7</accession>
<evidence type="ECO:0000313" key="7">
    <source>
        <dbReference type="Proteomes" id="UP000761534"/>
    </source>
</evidence>
<evidence type="ECO:0000256" key="2">
    <source>
        <dbReference type="ARBA" id="ARBA00019138"/>
    </source>
</evidence>
<dbReference type="OrthoDB" id="445677at2759"/>
<evidence type="ECO:0000259" key="5">
    <source>
        <dbReference type="PROSITE" id="PS51279"/>
    </source>
</evidence>
<dbReference type="EMBL" id="SWFS01000569">
    <property type="protein sequence ID" value="KAA8897114.1"/>
    <property type="molecule type" value="Genomic_DNA"/>
</dbReference>
<evidence type="ECO:0000313" key="6">
    <source>
        <dbReference type="EMBL" id="KAA8897114.1"/>
    </source>
</evidence>
<sequence length="273" mass="31200">MSGVEDKKKTEEAVGEEEYRESEDEDYNPDGAKEEKGEEDSDDDDDEDFEDGENKKELEKKYQDIQGGGLIKTRRQQEEEEKKGKNYEAVDVAAVKPSVDIDAIWAQMKSGTASKDEPTEKKSAEKGENTATKASSRDENGDSSSEYITITRTYRFAGEVHQEEKRVHRNSGEAQDYLKQQKENSAPPSEEKKRPPPRRKKRSSLQAELDSAKAKKMNTLEKSRLDWLGFVDQEGIKDQLTHHNKGGYLHKQDFLSRVEHNLEESRRQAAKKN</sequence>
<feature type="compositionally biased region" description="Basic and acidic residues" evidence="4">
    <location>
        <begin position="114"/>
        <end position="128"/>
    </location>
</feature>
<feature type="compositionally biased region" description="Basic and acidic residues" evidence="4">
    <location>
        <begin position="52"/>
        <end position="63"/>
    </location>
</feature>
<comment type="function">
    <text evidence="3">Component of the SWR1 complex which mediates the ATP-dependent exchange of histone H2A for the H2A variant HZT1 leading to transcriptional regulation of selected genes by chromatin remodeling. Involved in chromosome stability.</text>
</comment>
<reference evidence="6" key="1">
    <citation type="journal article" date="2019" name="G3 (Bethesda)">
        <title>Genome Assemblies of Two Rare Opportunistic Yeast Pathogens: Diutina rugosa (syn. Candida rugosa) and Trichomonascus ciferrii (syn. Candida ciferrii).</title>
        <authorList>
            <person name="Mixao V."/>
            <person name="Saus E."/>
            <person name="Hansen A.P."/>
            <person name="Lass-Florl C."/>
            <person name="Gabaldon T."/>
        </authorList>
    </citation>
    <scope>NUCLEOTIDE SEQUENCE</scope>
    <source>
        <strain evidence="6">CBS 4856</strain>
    </source>
</reference>
<dbReference type="InterPro" id="IPR011421">
    <property type="entry name" value="BCNT-C"/>
</dbReference>
<evidence type="ECO:0000256" key="4">
    <source>
        <dbReference type="SAM" id="MobiDB-lite"/>
    </source>
</evidence>
<protein>
    <recommendedName>
        <fullName evidence="2">SWR1-complex protein 5</fullName>
    </recommendedName>
</protein>
<dbReference type="Proteomes" id="UP000761534">
    <property type="component" value="Unassembled WGS sequence"/>
</dbReference>
<feature type="compositionally biased region" description="Basic and acidic residues" evidence="4">
    <location>
        <begin position="1"/>
        <end position="12"/>
    </location>
</feature>
<feature type="region of interest" description="Disordered" evidence="4">
    <location>
        <begin position="1"/>
        <end position="215"/>
    </location>
</feature>
<organism evidence="6 7">
    <name type="scientific">Trichomonascus ciferrii</name>
    <dbReference type="NCBI Taxonomy" id="44093"/>
    <lineage>
        <taxon>Eukaryota</taxon>
        <taxon>Fungi</taxon>
        <taxon>Dikarya</taxon>
        <taxon>Ascomycota</taxon>
        <taxon>Saccharomycotina</taxon>
        <taxon>Dipodascomycetes</taxon>
        <taxon>Dipodascales</taxon>
        <taxon>Trichomonascaceae</taxon>
        <taxon>Trichomonascus</taxon>
        <taxon>Trichomonascus ciferrii complex</taxon>
    </lineage>
</organism>